<protein>
    <recommendedName>
        <fullName evidence="9 11">Ubiquitin carboxyl-terminal hydrolase</fullName>
        <ecNumber evidence="3 11">3.4.19.12</ecNumber>
    </recommendedName>
</protein>
<dbReference type="InterPro" id="IPR036959">
    <property type="entry name" value="Peptidase_C12_UCH_sf"/>
</dbReference>
<dbReference type="PANTHER" id="PTHR10589">
    <property type="entry name" value="UBIQUITIN CARBOXYL-TERMINAL HYDROLASE"/>
    <property type="match status" value="1"/>
</dbReference>
<dbReference type="GO" id="GO:0005737">
    <property type="term" value="C:cytoplasm"/>
    <property type="evidence" value="ECO:0007669"/>
    <property type="project" value="TreeGrafter"/>
</dbReference>
<evidence type="ECO:0000256" key="1">
    <source>
        <dbReference type="ARBA" id="ARBA00000707"/>
    </source>
</evidence>
<accession>A0A0K8RMH4</accession>
<dbReference type="PRINTS" id="PR00707">
    <property type="entry name" value="UBCTHYDRLASE"/>
</dbReference>
<comment type="similarity">
    <text evidence="2 10 11">Belongs to the peptidase C12 family.</text>
</comment>
<keyword evidence="4 10" id="KW-0645">Protease</keyword>
<evidence type="ECO:0000256" key="3">
    <source>
        <dbReference type="ARBA" id="ARBA00012759"/>
    </source>
</evidence>
<feature type="site" description="Important for enzyme activity" evidence="10">
    <location>
        <position position="184"/>
    </location>
</feature>
<dbReference type="GO" id="GO:0016579">
    <property type="term" value="P:protein deubiquitination"/>
    <property type="evidence" value="ECO:0007669"/>
    <property type="project" value="TreeGrafter"/>
</dbReference>
<dbReference type="AlphaFoldDB" id="A0A0K8RMH4"/>
<sequence length="232" mass="25582">MSGDSKWVPLECNPEVMTKFVRALGMPPEWSFVDVFGLEPELLSMVPTPVAAVLLLFPYNQSYVDYVEEKSKEIEESGQLVSDSVYFMKQTIKNACGAVALIHSLANCRDLIQLPDSPLKNFLDATLPLNPGERGAYLEECAAIATVHEEFAQKGQTEAPSADEKVNLHFICLAKVDGCIYDLDGRKPFPINCGPTTDETFLLDASKVCKDYIARDPENLNFGVAALVLEDN</sequence>
<feature type="active site" description="Proton donor" evidence="10">
    <location>
        <position position="169"/>
    </location>
</feature>
<reference evidence="13" key="1">
    <citation type="submission" date="2012-12" db="EMBL/GenBank/DDBJ databases">
        <title>Identification and characterization of a phenylalanine ammonia-lyase gene family in Isatis indigotica Fort.</title>
        <authorList>
            <person name="Liu Q."/>
            <person name="Chen J."/>
            <person name="Zhou X."/>
            <person name="Di P."/>
            <person name="Xiao Y."/>
            <person name="Xuan H."/>
            <person name="Zhang L."/>
            <person name="Chen W."/>
        </authorList>
    </citation>
    <scope>NUCLEOTIDE SEQUENCE</scope>
    <source>
        <tissue evidence="13">Salivary gland</tissue>
    </source>
</reference>
<evidence type="ECO:0000256" key="11">
    <source>
        <dbReference type="RuleBase" id="RU361215"/>
    </source>
</evidence>
<dbReference type="Gene3D" id="3.40.532.10">
    <property type="entry name" value="Peptidase C12, ubiquitin carboxyl-terminal hydrolase"/>
    <property type="match status" value="1"/>
</dbReference>
<dbReference type="SUPFAM" id="SSF54001">
    <property type="entry name" value="Cysteine proteinases"/>
    <property type="match status" value="1"/>
</dbReference>
<evidence type="ECO:0000313" key="13">
    <source>
        <dbReference type="EMBL" id="JAA72342.1"/>
    </source>
</evidence>
<dbReference type="FunFam" id="3.40.532.10:FF:000006">
    <property type="entry name" value="Ubiquitin carboxyl-terminal hydrolase"/>
    <property type="match status" value="1"/>
</dbReference>
<dbReference type="PROSITE" id="PS52048">
    <property type="entry name" value="UCH_DOMAIN"/>
    <property type="match status" value="1"/>
</dbReference>
<keyword evidence="5 10" id="KW-0833">Ubl conjugation pathway</keyword>
<dbReference type="PANTHER" id="PTHR10589:SF17">
    <property type="entry name" value="UBIQUITIN CARBOXYL-TERMINAL HYDROLASE"/>
    <property type="match status" value="1"/>
</dbReference>
<name>A0A0K8RMH4_IXORI</name>
<dbReference type="EC" id="3.4.19.12" evidence="3 11"/>
<dbReference type="InterPro" id="IPR057254">
    <property type="entry name" value="UCH_AS"/>
</dbReference>
<dbReference type="PROSITE" id="PS00140">
    <property type="entry name" value="UCH_1"/>
    <property type="match status" value="1"/>
</dbReference>
<comment type="function">
    <text evidence="8">Ubiquitin-protein hydrolase is involved both in the processing of ubiquitin precursors and of ubiquitinated proteins. This enzyme is a thiol protease that recognizes and hydrolyzes a peptide bond at the C-terminal glycine of ubiquitin.</text>
</comment>
<organism evidence="13">
    <name type="scientific">Ixodes ricinus</name>
    <name type="common">Common tick</name>
    <name type="synonym">Acarus ricinus</name>
    <dbReference type="NCBI Taxonomy" id="34613"/>
    <lineage>
        <taxon>Eukaryota</taxon>
        <taxon>Metazoa</taxon>
        <taxon>Ecdysozoa</taxon>
        <taxon>Arthropoda</taxon>
        <taxon>Chelicerata</taxon>
        <taxon>Arachnida</taxon>
        <taxon>Acari</taxon>
        <taxon>Parasitiformes</taxon>
        <taxon>Ixodida</taxon>
        <taxon>Ixodoidea</taxon>
        <taxon>Ixodidae</taxon>
        <taxon>Ixodinae</taxon>
        <taxon>Ixodes</taxon>
    </lineage>
</organism>
<dbReference type="GO" id="GO:0004843">
    <property type="term" value="F:cysteine-type deubiquitinase activity"/>
    <property type="evidence" value="ECO:0007669"/>
    <property type="project" value="UniProtKB-UniRule"/>
</dbReference>
<dbReference type="GO" id="GO:0006511">
    <property type="term" value="P:ubiquitin-dependent protein catabolic process"/>
    <property type="evidence" value="ECO:0007669"/>
    <property type="project" value="UniProtKB-UniRule"/>
</dbReference>
<dbReference type="InterPro" id="IPR001578">
    <property type="entry name" value="Peptidase_C12_UCH"/>
</dbReference>
<keyword evidence="7 10" id="KW-0788">Thiol protease</keyword>
<feature type="active site" description="Nucleophile" evidence="10">
    <location>
        <position position="96"/>
    </location>
</feature>
<dbReference type="CDD" id="cd09616">
    <property type="entry name" value="Peptidase_C12_UCH_L1_L3"/>
    <property type="match status" value="1"/>
</dbReference>
<evidence type="ECO:0000256" key="6">
    <source>
        <dbReference type="ARBA" id="ARBA00022801"/>
    </source>
</evidence>
<dbReference type="Pfam" id="PF01088">
    <property type="entry name" value="Peptidase_C12"/>
    <property type="match status" value="1"/>
</dbReference>
<feature type="site" description="Transition state stabilizer" evidence="10">
    <location>
        <position position="90"/>
    </location>
</feature>
<feature type="domain" description="UCH catalytic" evidence="12">
    <location>
        <begin position="6"/>
        <end position="229"/>
    </location>
</feature>
<comment type="catalytic activity">
    <reaction evidence="1 10 11">
        <text>Thiol-dependent hydrolysis of ester, thioester, amide, peptide and isopeptide bonds formed by the C-terminal Gly of ubiquitin (a 76-residue protein attached to proteins as an intracellular targeting signal).</text>
        <dbReference type="EC" id="3.4.19.12"/>
    </reaction>
</comment>
<evidence type="ECO:0000256" key="4">
    <source>
        <dbReference type="ARBA" id="ARBA00022670"/>
    </source>
</evidence>
<evidence type="ECO:0000256" key="8">
    <source>
        <dbReference type="ARBA" id="ARBA00055560"/>
    </source>
</evidence>
<evidence type="ECO:0000256" key="9">
    <source>
        <dbReference type="ARBA" id="ARBA00073226"/>
    </source>
</evidence>
<evidence type="ECO:0000259" key="12">
    <source>
        <dbReference type="PROSITE" id="PS52048"/>
    </source>
</evidence>
<evidence type="ECO:0000256" key="2">
    <source>
        <dbReference type="ARBA" id="ARBA00009326"/>
    </source>
</evidence>
<dbReference type="InterPro" id="IPR038765">
    <property type="entry name" value="Papain-like_cys_pep_sf"/>
</dbReference>
<keyword evidence="6 10" id="KW-0378">Hydrolase</keyword>
<dbReference type="EMBL" id="GADI01001466">
    <property type="protein sequence ID" value="JAA72342.1"/>
    <property type="molecule type" value="mRNA"/>
</dbReference>
<evidence type="ECO:0000256" key="7">
    <source>
        <dbReference type="ARBA" id="ARBA00022807"/>
    </source>
</evidence>
<proteinExistence type="evidence at transcript level"/>
<evidence type="ECO:0000256" key="5">
    <source>
        <dbReference type="ARBA" id="ARBA00022786"/>
    </source>
</evidence>
<evidence type="ECO:0000256" key="10">
    <source>
        <dbReference type="PROSITE-ProRule" id="PRU01393"/>
    </source>
</evidence>